<evidence type="ECO:0000313" key="1">
    <source>
        <dbReference type="EMBL" id="KKL19162.1"/>
    </source>
</evidence>
<protein>
    <submittedName>
        <fullName evidence="1">Uncharacterized protein</fullName>
    </submittedName>
</protein>
<comment type="caution">
    <text evidence="1">The sequence shown here is derived from an EMBL/GenBank/DDBJ whole genome shotgun (WGS) entry which is preliminary data.</text>
</comment>
<reference evidence="1" key="1">
    <citation type="journal article" date="2015" name="Nature">
        <title>Complex archaea that bridge the gap between prokaryotes and eukaryotes.</title>
        <authorList>
            <person name="Spang A."/>
            <person name="Saw J.H."/>
            <person name="Jorgensen S.L."/>
            <person name="Zaremba-Niedzwiedzka K."/>
            <person name="Martijn J."/>
            <person name="Lind A.E."/>
            <person name="van Eijk R."/>
            <person name="Schleper C."/>
            <person name="Guy L."/>
            <person name="Ettema T.J."/>
        </authorList>
    </citation>
    <scope>NUCLEOTIDE SEQUENCE</scope>
</reference>
<sequence>EPAFSKNTGFNKNFGSTNGTVAQGDDSRFHTLYTNAEAVAAVNAAGLALAATKVITTQDADLTFTFGRAQIDSRFADYIVFSNRDMAGNGQWALAQHKLGDTFLNAPTGKTLNFNINNVFKMGMSASGLNMGIPIAMGANKITGMDDPAANQDAATKIYVDLRLLISEIDNIPVDGVVVAPISSNWAFDHAASPANVRHLTDAQIAALHTILDGYTKAELNGGQLDDRYYTETELDAINAIGIANKRWKLTAYKGAFAYASSHNYINVQNVGGTDMILTYEVLLPPTIGTKNLIITDTRISIPDSENSDYVNAVAMYGRLASGGWDAANWTVDHDVVYGKGIGIFTYGHADITIGGVYKGVSLLLTCFNTNARRLDIGNLEVEYYYG</sequence>
<accession>A0A0F9BYY4</accession>
<proteinExistence type="predicted"/>
<gene>
    <name evidence="1" type="ORF">LCGC14_2468240</name>
</gene>
<dbReference type="EMBL" id="LAZR01038590">
    <property type="protein sequence ID" value="KKL19162.1"/>
    <property type="molecule type" value="Genomic_DNA"/>
</dbReference>
<organism evidence="1">
    <name type="scientific">marine sediment metagenome</name>
    <dbReference type="NCBI Taxonomy" id="412755"/>
    <lineage>
        <taxon>unclassified sequences</taxon>
        <taxon>metagenomes</taxon>
        <taxon>ecological metagenomes</taxon>
    </lineage>
</organism>
<feature type="non-terminal residue" evidence="1">
    <location>
        <position position="1"/>
    </location>
</feature>
<dbReference type="AlphaFoldDB" id="A0A0F9BYY4"/>
<name>A0A0F9BYY4_9ZZZZ</name>